<gene>
    <name evidence="2" type="ORF">NA2_00215</name>
</gene>
<dbReference type="Pfam" id="PF12680">
    <property type="entry name" value="SnoaL_2"/>
    <property type="match status" value="1"/>
</dbReference>
<name>K2MJ78_9HYPH</name>
<proteinExistence type="predicted"/>
<dbReference type="Proteomes" id="UP000006786">
    <property type="component" value="Unassembled WGS sequence"/>
</dbReference>
<evidence type="ECO:0000313" key="3">
    <source>
        <dbReference type="Proteomes" id="UP000006786"/>
    </source>
</evidence>
<comment type="caution">
    <text evidence="2">The sequence shown here is derived from an EMBL/GenBank/DDBJ whole genome shotgun (WGS) entry which is preliminary data.</text>
</comment>
<evidence type="ECO:0000313" key="2">
    <source>
        <dbReference type="EMBL" id="EKF20755.1"/>
    </source>
</evidence>
<dbReference type="EMBL" id="AMRM01000001">
    <property type="protein sequence ID" value="EKF20755.1"/>
    <property type="molecule type" value="Genomic_DNA"/>
</dbReference>
<keyword evidence="3" id="KW-1185">Reference proteome</keyword>
<sequence length="132" mass="14637">MQILKRMFEAETSFMASEKKDMAILARAFHPEVVVHEPTSVPYPGDWKGLDGVAGLMQQMSKAYSKMGVEDLNCCGSLNKLYVSCTLHLTLRATGVSITQPFTEVLRFENGLLIEATPFYFDTAEIQAGLLV</sequence>
<dbReference type="STRING" id="391937.NA2_00215"/>
<dbReference type="Gene3D" id="3.10.450.50">
    <property type="match status" value="1"/>
</dbReference>
<organism evidence="2 3">
    <name type="scientific">Nitratireductor pacificus pht-3B</name>
    <dbReference type="NCBI Taxonomy" id="391937"/>
    <lineage>
        <taxon>Bacteria</taxon>
        <taxon>Pseudomonadati</taxon>
        <taxon>Pseudomonadota</taxon>
        <taxon>Alphaproteobacteria</taxon>
        <taxon>Hyphomicrobiales</taxon>
        <taxon>Phyllobacteriaceae</taxon>
        <taxon>Nitratireductor</taxon>
    </lineage>
</organism>
<accession>K2MJ78</accession>
<dbReference type="AlphaFoldDB" id="K2MJ78"/>
<dbReference type="SUPFAM" id="SSF54427">
    <property type="entry name" value="NTF2-like"/>
    <property type="match status" value="1"/>
</dbReference>
<protein>
    <recommendedName>
        <fullName evidence="1">SnoaL-like domain-containing protein</fullName>
    </recommendedName>
</protein>
<evidence type="ECO:0000259" key="1">
    <source>
        <dbReference type="Pfam" id="PF12680"/>
    </source>
</evidence>
<dbReference type="InterPro" id="IPR037401">
    <property type="entry name" value="SnoaL-like"/>
</dbReference>
<reference evidence="2 3" key="1">
    <citation type="journal article" date="2012" name="J. Bacteriol.">
        <title>Genome Sequence of Nitratireductor pacificus Type Strain pht-3B.</title>
        <authorList>
            <person name="Lai Q."/>
            <person name="Li G."/>
            <person name="Shao Z."/>
        </authorList>
    </citation>
    <scope>NUCLEOTIDE SEQUENCE [LARGE SCALE GENOMIC DNA]</scope>
    <source>
        <strain evidence="3">pht-3B</strain>
    </source>
</reference>
<dbReference type="eggNOG" id="COG3631">
    <property type="taxonomic scope" value="Bacteria"/>
</dbReference>
<dbReference type="PATRIC" id="fig|391937.3.peg.43"/>
<feature type="domain" description="SnoaL-like" evidence="1">
    <location>
        <begin position="14"/>
        <end position="115"/>
    </location>
</feature>
<dbReference type="InterPro" id="IPR032710">
    <property type="entry name" value="NTF2-like_dom_sf"/>
</dbReference>